<reference evidence="2 3" key="1">
    <citation type="journal article" date="2015" name="Genome Announc.">
        <title>Draft Genome Sequence of the Terrestrial Cyanobacterium Scytonema millei VB511283, Isolated from Eastern India.</title>
        <authorList>
            <person name="Sen D."/>
            <person name="Chandrababunaidu M.M."/>
            <person name="Singh D."/>
            <person name="Sanghi N."/>
            <person name="Ghorai A."/>
            <person name="Mishra G.P."/>
            <person name="Madduluri M."/>
            <person name="Adhikary S.P."/>
            <person name="Tripathy S."/>
        </authorList>
    </citation>
    <scope>NUCLEOTIDE SEQUENCE [LARGE SCALE GENOMIC DNA]</scope>
    <source>
        <strain evidence="2 3">VB511283</strain>
    </source>
</reference>
<keyword evidence="3" id="KW-1185">Reference proteome</keyword>
<dbReference type="OrthoDB" id="9913942at2"/>
<protein>
    <submittedName>
        <fullName evidence="2">Uncharacterized protein</fullName>
    </submittedName>
</protein>
<evidence type="ECO:0000256" key="1">
    <source>
        <dbReference type="SAM" id="SignalP"/>
    </source>
</evidence>
<dbReference type="RefSeq" id="WP_132867287.1">
    <property type="nucleotide sequence ID" value="NZ_JTJC03000017.1"/>
</dbReference>
<evidence type="ECO:0000313" key="3">
    <source>
        <dbReference type="Proteomes" id="UP000031532"/>
    </source>
</evidence>
<gene>
    <name evidence="2" type="ORF">QH73_0026970</name>
</gene>
<dbReference type="EMBL" id="JTJC03000017">
    <property type="protein sequence ID" value="NHC38221.1"/>
    <property type="molecule type" value="Genomic_DNA"/>
</dbReference>
<proteinExistence type="predicted"/>
<accession>A0A9X5I7L5</accession>
<sequence>MLYLRFSLIATAILLVTAALGQPVLAQTEVNSGINKISTVESLQKQTIARGNAEILGTIELETSTKRSPAPARLPATRTIQIKPLQRDLFTPRPVTPAEADATIDRGIQVIIDNP</sequence>
<dbReference type="AlphaFoldDB" id="A0A9X5I7L5"/>
<dbReference type="Proteomes" id="UP000031532">
    <property type="component" value="Unassembled WGS sequence"/>
</dbReference>
<keyword evidence="1" id="KW-0732">Signal</keyword>
<evidence type="ECO:0000313" key="2">
    <source>
        <dbReference type="EMBL" id="NHC38221.1"/>
    </source>
</evidence>
<feature type="signal peptide" evidence="1">
    <location>
        <begin position="1"/>
        <end position="21"/>
    </location>
</feature>
<comment type="caution">
    <text evidence="2">The sequence shown here is derived from an EMBL/GenBank/DDBJ whole genome shotgun (WGS) entry which is preliminary data.</text>
</comment>
<feature type="chain" id="PRO_5040782461" evidence="1">
    <location>
        <begin position="22"/>
        <end position="115"/>
    </location>
</feature>
<organism evidence="2 3">
    <name type="scientific">Scytonema millei VB511283</name>
    <dbReference type="NCBI Taxonomy" id="1245923"/>
    <lineage>
        <taxon>Bacteria</taxon>
        <taxon>Bacillati</taxon>
        <taxon>Cyanobacteriota</taxon>
        <taxon>Cyanophyceae</taxon>
        <taxon>Nostocales</taxon>
        <taxon>Scytonemataceae</taxon>
        <taxon>Scytonema</taxon>
    </lineage>
</organism>
<name>A0A9X5I7L5_9CYAN</name>